<gene>
    <name evidence="1" type="ORF">VST7929_01013</name>
</gene>
<accession>A0ABM8ZS78</accession>
<protein>
    <recommendedName>
        <fullName evidence="3">VOC family protein</fullName>
    </recommendedName>
</protein>
<dbReference type="Gene3D" id="3.10.180.10">
    <property type="entry name" value="2,3-Dihydroxybiphenyl 1,2-Dioxygenase, domain 1"/>
    <property type="match status" value="1"/>
</dbReference>
<comment type="caution">
    <text evidence="1">The sequence shown here is derived from an EMBL/GenBank/DDBJ whole genome shotgun (WGS) entry which is preliminary data.</text>
</comment>
<reference evidence="1" key="1">
    <citation type="submission" date="2021-11" db="EMBL/GenBank/DDBJ databases">
        <authorList>
            <person name="Rodrigo-Torres L."/>
            <person name="Arahal R. D."/>
            <person name="Lucena T."/>
        </authorList>
    </citation>
    <scope>NUCLEOTIDE SEQUENCE</scope>
    <source>
        <strain evidence="1">CECT 7929</strain>
    </source>
</reference>
<keyword evidence="2" id="KW-1185">Reference proteome</keyword>
<evidence type="ECO:0000313" key="2">
    <source>
        <dbReference type="Proteomes" id="UP000838672"/>
    </source>
</evidence>
<organism evidence="1 2">
    <name type="scientific">Vibrio stylophorae</name>
    <dbReference type="NCBI Taxonomy" id="659351"/>
    <lineage>
        <taxon>Bacteria</taxon>
        <taxon>Pseudomonadati</taxon>
        <taxon>Pseudomonadota</taxon>
        <taxon>Gammaproteobacteria</taxon>
        <taxon>Vibrionales</taxon>
        <taxon>Vibrionaceae</taxon>
        <taxon>Vibrio</taxon>
    </lineage>
</organism>
<dbReference type="RefSeq" id="WP_237465416.1">
    <property type="nucleotide sequence ID" value="NZ_CAKLDI010000001.1"/>
</dbReference>
<evidence type="ECO:0008006" key="3">
    <source>
        <dbReference type="Google" id="ProtNLM"/>
    </source>
</evidence>
<evidence type="ECO:0000313" key="1">
    <source>
        <dbReference type="EMBL" id="CAH0533152.1"/>
    </source>
</evidence>
<dbReference type="EMBL" id="CAKLDI010000001">
    <property type="protein sequence ID" value="CAH0533152.1"/>
    <property type="molecule type" value="Genomic_DNA"/>
</dbReference>
<name>A0ABM8ZS78_9VIBR</name>
<dbReference type="Proteomes" id="UP000838672">
    <property type="component" value="Unassembled WGS sequence"/>
</dbReference>
<proteinExistence type="predicted"/>
<sequence length="124" mass="14056">MKKLHLALGSHDIEASVDDYNQRLGQSPELYIEGEYALWRTESLNLSVRRVAESESGQLRHLGWEDANATEFRQESDVNGIVWEHFHAEHQVQEILEAWPAILASWPLEPSAQCEKAVSTTSAD</sequence>
<dbReference type="InterPro" id="IPR029068">
    <property type="entry name" value="Glyas_Bleomycin-R_OHBP_Dase"/>
</dbReference>
<dbReference type="SUPFAM" id="SSF54593">
    <property type="entry name" value="Glyoxalase/Bleomycin resistance protein/Dihydroxybiphenyl dioxygenase"/>
    <property type="match status" value="1"/>
</dbReference>